<organism evidence="2 3">
    <name type="scientific">Pseudorhizobium flavum</name>
    <dbReference type="NCBI Taxonomy" id="1335061"/>
    <lineage>
        <taxon>Bacteria</taxon>
        <taxon>Pseudomonadati</taxon>
        <taxon>Pseudomonadota</taxon>
        <taxon>Alphaproteobacteria</taxon>
        <taxon>Hyphomicrobiales</taxon>
        <taxon>Rhizobiaceae</taxon>
        <taxon>Rhizobium/Agrobacterium group</taxon>
        <taxon>Pseudorhizobium</taxon>
    </lineage>
</organism>
<dbReference type="EMBL" id="JACHEJ010000037">
    <property type="protein sequence ID" value="MBB6182524.1"/>
    <property type="molecule type" value="Genomic_DNA"/>
</dbReference>
<keyword evidence="1" id="KW-0812">Transmembrane</keyword>
<sequence>MCLSANISFAAAAVLLPAGGLSTYRAYRVDPRYLGLAMLPALFGVQQLLEGLVWTAGAAGETHEIVQYSLAYMFFAWLVWPVWVPISTYFLESGRRRALYLAFAVAGGMIGALQYVPYFAHDGWLVTTFLENAIRYEGTELLDLVTSREVTYSIYLSAIIAPLLLSSDPEVKVFGLLVAGVLGVTYAFFAFAYISVFCFGGAVMSIYLVFMIFRKPTAGIPEPSAAR</sequence>
<comment type="caution">
    <text evidence="2">The sequence shown here is derived from an EMBL/GenBank/DDBJ whole genome shotgun (WGS) entry which is preliminary data.</text>
</comment>
<name>A0A7X0DGU1_9HYPH</name>
<dbReference type="RefSeq" id="WP_077546317.1">
    <property type="nucleotide sequence ID" value="NZ_JACHEJ010000037.1"/>
</dbReference>
<feature type="transmembrane region" description="Helical" evidence="1">
    <location>
        <begin position="69"/>
        <end position="91"/>
    </location>
</feature>
<gene>
    <name evidence="2" type="ORF">HNQ75_004513</name>
</gene>
<keyword evidence="1" id="KW-0472">Membrane</keyword>
<feature type="transmembrane region" description="Helical" evidence="1">
    <location>
        <begin position="98"/>
        <end position="120"/>
    </location>
</feature>
<accession>A0A7X0DGU1</accession>
<protein>
    <submittedName>
        <fullName evidence="2">Uncharacterized protein</fullName>
    </submittedName>
</protein>
<dbReference type="InterPro" id="IPR046737">
    <property type="entry name" value="DUF6629"/>
</dbReference>
<evidence type="ECO:0000256" key="1">
    <source>
        <dbReference type="SAM" id="Phobius"/>
    </source>
</evidence>
<feature type="transmembrane region" description="Helical" evidence="1">
    <location>
        <begin position="194"/>
        <end position="213"/>
    </location>
</feature>
<evidence type="ECO:0000313" key="2">
    <source>
        <dbReference type="EMBL" id="MBB6182524.1"/>
    </source>
</evidence>
<evidence type="ECO:0000313" key="3">
    <source>
        <dbReference type="Proteomes" id="UP000535501"/>
    </source>
</evidence>
<feature type="transmembrane region" description="Helical" evidence="1">
    <location>
        <begin position="6"/>
        <end position="24"/>
    </location>
</feature>
<keyword evidence="1" id="KW-1133">Transmembrane helix</keyword>
<keyword evidence="3" id="KW-1185">Reference proteome</keyword>
<dbReference type="Proteomes" id="UP000535501">
    <property type="component" value="Unassembled WGS sequence"/>
</dbReference>
<proteinExistence type="predicted"/>
<dbReference type="Pfam" id="PF20334">
    <property type="entry name" value="DUF6629"/>
    <property type="match status" value="1"/>
</dbReference>
<dbReference type="AlphaFoldDB" id="A0A7X0DGU1"/>
<reference evidence="2 3" key="1">
    <citation type="submission" date="2020-08" db="EMBL/GenBank/DDBJ databases">
        <title>Genomic Encyclopedia of Type Strains, Phase IV (KMG-IV): sequencing the most valuable type-strain genomes for metagenomic binning, comparative biology and taxonomic classification.</title>
        <authorList>
            <person name="Goeker M."/>
        </authorList>
    </citation>
    <scope>NUCLEOTIDE SEQUENCE [LARGE SCALE GENOMIC DNA]</scope>
    <source>
        <strain evidence="2 3">DSM 102134</strain>
    </source>
</reference>